<dbReference type="RefSeq" id="WP_137246939.1">
    <property type="nucleotide sequence ID" value="NZ_SZQA01000008.1"/>
</dbReference>
<organism evidence="2 3">
    <name type="scientific">Herbidospora galbida</name>
    <dbReference type="NCBI Taxonomy" id="2575442"/>
    <lineage>
        <taxon>Bacteria</taxon>
        <taxon>Bacillati</taxon>
        <taxon>Actinomycetota</taxon>
        <taxon>Actinomycetes</taxon>
        <taxon>Streptosporangiales</taxon>
        <taxon>Streptosporangiaceae</taxon>
        <taxon>Herbidospora</taxon>
    </lineage>
</organism>
<sequence>MGYVPNSGQLRHVVWKKSSHSNPNGSCVEFARLPDGTTALRNSRDPEGPALLFGAEALTAMLTEIKSGRFDHLLG</sequence>
<dbReference type="EMBL" id="SZQA01000008">
    <property type="protein sequence ID" value="TKK89018.1"/>
    <property type="molecule type" value="Genomic_DNA"/>
</dbReference>
<accession>A0A4U3MHS2</accession>
<dbReference type="Pfam" id="PF04149">
    <property type="entry name" value="DUF397"/>
    <property type="match status" value="1"/>
</dbReference>
<evidence type="ECO:0000313" key="2">
    <source>
        <dbReference type="EMBL" id="TKK89018.1"/>
    </source>
</evidence>
<protein>
    <submittedName>
        <fullName evidence="2">DUF397 domain-containing protein</fullName>
    </submittedName>
</protein>
<dbReference type="AlphaFoldDB" id="A0A4U3MHS2"/>
<dbReference type="InterPro" id="IPR007278">
    <property type="entry name" value="DUF397"/>
</dbReference>
<feature type="domain" description="DUF397" evidence="1">
    <location>
        <begin position="14"/>
        <end position="66"/>
    </location>
</feature>
<reference evidence="2 3" key="1">
    <citation type="submission" date="2019-04" db="EMBL/GenBank/DDBJ databases">
        <title>Herbidospora sp. NEAU-GS14.nov., a novel actinomycete isolated from soil.</title>
        <authorList>
            <person name="Han L."/>
        </authorList>
    </citation>
    <scope>NUCLEOTIDE SEQUENCE [LARGE SCALE GENOMIC DNA]</scope>
    <source>
        <strain evidence="2 3">NEAU-GS14</strain>
    </source>
</reference>
<proteinExistence type="predicted"/>
<dbReference type="Proteomes" id="UP000308705">
    <property type="component" value="Unassembled WGS sequence"/>
</dbReference>
<evidence type="ECO:0000259" key="1">
    <source>
        <dbReference type="Pfam" id="PF04149"/>
    </source>
</evidence>
<gene>
    <name evidence="2" type="ORF">FDA94_10895</name>
</gene>
<comment type="caution">
    <text evidence="2">The sequence shown here is derived from an EMBL/GenBank/DDBJ whole genome shotgun (WGS) entry which is preliminary data.</text>
</comment>
<keyword evidence="3" id="KW-1185">Reference proteome</keyword>
<evidence type="ECO:0000313" key="3">
    <source>
        <dbReference type="Proteomes" id="UP000308705"/>
    </source>
</evidence>
<dbReference type="OrthoDB" id="4558943at2"/>
<name>A0A4U3MHS2_9ACTN</name>